<dbReference type="RefSeq" id="XP_007713817.1">
    <property type="nucleotide sequence ID" value="XM_007715627.1"/>
</dbReference>
<dbReference type="Proteomes" id="UP000053841">
    <property type="component" value="Unassembled WGS sequence"/>
</dbReference>
<name>W6Y1T6_COCC2</name>
<evidence type="ECO:0000313" key="2">
    <source>
        <dbReference type="Proteomes" id="UP000053841"/>
    </source>
</evidence>
<dbReference type="KEGG" id="bze:COCCADRAFT_100141"/>
<dbReference type="EMBL" id="KI964648">
    <property type="protein sequence ID" value="EUC31863.1"/>
    <property type="molecule type" value="Genomic_DNA"/>
</dbReference>
<dbReference type="HOGENOM" id="CLU_2757421_0_0_1"/>
<reference evidence="1 2" key="1">
    <citation type="journal article" date="2013" name="PLoS Genet.">
        <title>Comparative genome structure, secondary metabolite, and effector coding capacity across Cochliobolus pathogens.</title>
        <authorList>
            <person name="Condon B.J."/>
            <person name="Leng Y."/>
            <person name="Wu D."/>
            <person name="Bushley K.E."/>
            <person name="Ohm R.A."/>
            <person name="Otillar R."/>
            <person name="Martin J."/>
            <person name="Schackwitz W."/>
            <person name="Grimwood J."/>
            <person name="MohdZainudin N."/>
            <person name="Xue C."/>
            <person name="Wang R."/>
            <person name="Manning V.A."/>
            <person name="Dhillon B."/>
            <person name="Tu Z.J."/>
            <person name="Steffenson B.J."/>
            <person name="Salamov A."/>
            <person name="Sun H."/>
            <person name="Lowry S."/>
            <person name="LaButti K."/>
            <person name="Han J."/>
            <person name="Copeland A."/>
            <person name="Lindquist E."/>
            <person name="Barry K."/>
            <person name="Schmutz J."/>
            <person name="Baker S.E."/>
            <person name="Ciuffetti L.M."/>
            <person name="Grigoriev I.V."/>
            <person name="Zhong S."/>
            <person name="Turgeon B.G."/>
        </authorList>
    </citation>
    <scope>NUCLEOTIDE SEQUENCE [LARGE SCALE GENOMIC DNA]</scope>
    <source>
        <strain evidence="1 2">26-R-13</strain>
    </source>
</reference>
<proteinExistence type="predicted"/>
<dbReference type="AlphaFoldDB" id="W6Y1T6"/>
<protein>
    <submittedName>
        <fullName evidence="1">Uncharacterized protein</fullName>
    </submittedName>
</protein>
<dbReference type="GeneID" id="19142087"/>
<keyword evidence="2" id="KW-1185">Reference proteome</keyword>
<evidence type="ECO:0000313" key="1">
    <source>
        <dbReference type="EMBL" id="EUC31863.1"/>
    </source>
</evidence>
<accession>W6Y1T6</accession>
<organism evidence="1 2">
    <name type="scientific">Cochliobolus carbonum (strain 26-R-13)</name>
    <name type="common">Maize leaf spot fungus</name>
    <name type="synonym">Bipolaris zeicola</name>
    <dbReference type="NCBI Taxonomy" id="930089"/>
    <lineage>
        <taxon>Eukaryota</taxon>
        <taxon>Fungi</taxon>
        <taxon>Dikarya</taxon>
        <taxon>Ascomycota</taxon>
        <taxon>Pezizomycotina</taxon>
        <taxon>Dothideomycetes</taxon>
        <taxon>Pleosporomycetidae</taxon>
        <taxon>Pleosporales</taxon>
        <taxon>Pleosporineae</taxon>
        <taxon>Pleosporaceae</taxon>
        <taxon>Bipolaris</taxon>
    </lineage>
</organism>
<sequence>MRISILNRLTALRSHAVSLICARSISYDRYSNRYETASEIFQIPFTKTLRQTPIAMMHLVDRHGMVFMQA</sequence>
<gene>
    <name evidence="1" type="ORF">COCCADRAFT_100141</name>
</gene>